<dbReference type="EMBL" id="FQWQ01000005">
    <property type="protein sequence ID" value="SHH85576.1"/>
    <property type="molecule type" value="Genomic_DNA"/>
</dbReference>
<dbReference type="Proteomes" id="UP000184212">
    <property type="component" value="Unassembled WGS sequence"/>
</dbReference>
<dbReference type="STRING" id="947013.SAMN04488109_5606"/>
<evidence type="ECO:0008006" key="3">
    <source>
        <dbReference type="Google" id="ProtNLM"/>
    </source>
</evidence>
<proteinExistence type="predicted"/>
<gene>
    <name evidence="1" type="ORF">SAMN04488109_5606</name>
</gene>
<organism evidence="1 2">
    <name type="scientific">Chryseolinea serpens</name>
    <dbReference type="NCBI Taxonomy" id="947013"/>
    <lineage>
        <taxon>Bacteria</taxon>
        <taxon>Pseudomonadati</taxon>
        <taxon>Bacteroidota</taxon>
        <taxon>Cytophagia</taxon>
        <taxon>Cytophagales</taxon>
        <taxon>Fulvivirgaceae</taxon>
        <taxon>Chryseolinea</taxon>
    </lineage>
</organism>
<sequence length="192" mass="21840">MTNNIILFLILFSVTVTGKAQQRINPKDSVDIKNQIEGFYTWYAGLIRDKELNIKFNPNFVKLKNGMTTLDFKNYREGLKKYGFANDFIERKLNDYKPCVDNLKSIPFGTLAGLELDDLESIKCAFSNTYEWGAGMDPIDGAELVGLNKLSDGKIEATIKFRSVDGDKEYMAGTSTFTLIKHKAHWLINDFK</sequence>
<dbReference type="OrthoDB" id="883668at2"/>
<evidence type="ECO:0000313" key="2">
    <source>
        <dbReference type="Proteomes" id="UP000184212"/>
    </source>
</evidence>
<dbReference type="RefSeq" id="WP_073141336.1">
    <property type="nucleotide sequence ID" value="NZ_FQWQ01000005.1"/>
</dbReference>
<protein>
    <recommendedName>
        <fullName evidence="3">DUF3828 domain-containing protein</fullName>
    </recommendedName>
</protein>
<evidence type="ECO:0000313" key="1">
    <source>
        <dbReference type="EMBL" id="SHH85576.1"/>
    </source>
</evidence>
<dbReference type="AlphaFoldDB" id="A0A1M5WDK5"/>
<name>A0A1M5WDK5_9BACT</name>
<reference evidence="1 2" key="1">
    <citation type="submission" date="2016-11" db="EMBL/GenBank/DDBJ databases">
        <authorList>
            <person name="Jaros S."/>
            <person name="Januszkiewicz K."/>
            <person name="Wedrychowicz H."/>
        </authorList>
    </citation>
    <scope>NUCLEOTIDE SEQUENCE [LARGE SCALE GENOMIC DNA]</scope>
    <source>
        <strain evidence="1 2">DSM 24574</strain>
    </source>
</reference>
<accession>A0A1M5WDK5</accession>
<keyword evidence="2" id="KW-1185">Reference proteome</keyword>